<accession>A0A0G0W7M4</accession>
<evidence type="ECO:0000313" key="2">
    <source>
        <dbReference type="EMBL" id="KKS09009.1"/>
    </source>
</evidence>
<dbReference type="Proteomes" id="UP000033869">
    <property type="component" value="Unassembled WGS sequence"/>
</dbReference>
<organism evidence="2 3">
    <name type="scientific">candidate division CPR2 bacterium GW2011_GWC1_41_48</name>
    <dbReference type="NCBI Taxonomy" id="1618344"/>
    <lineage>
        <taxon>Bacteria</taxon>
        <taxon>Bacteria division CPR2</taxon>
    </lineage>
</organism>
<name>A0A0G0W7M4_UNCC2</name>
<gene>
    <name evidence="2" type="ORF">UU65_C0003G0064</name>
</gene>
<keyword evidence="1" id="KW-0812">Transmembrane</keyword>
<proteinExistence type="predicted"/>
<comment type="caution">
    <text evidence="2">The sequence shown here is derived from an EMBL/GenBank/DDBJ whole genome shotgun (WGS) entry which is preliminary data.</text>
</comment>
<keyword evidence="1" id="KW-1133">Transmembrane helix</keyword>
<reference evidence="2 3" key="1">
    <citation type="journal article" date="2015" name="Nature">
        <title>rRNA introns, odd ribosomes, and small enigmatic genomes across a large radiation of phyla.</title>
        <authorList>
            <person name="Brown C.T."/>
            <person name="Hug L.A."/>
            <person name="Thomas B.C."/>
            <person name="Sharon I."/>
            <person name="Castelle C.J."/>
            <person name="Singh A."/>
            <person name="Wilkins M.J."/>
            <person name="Williams K.H."/>
            <person name="Banfield J.F."/>
        </authorList>
    </citation>
    <scope>NUCLEOTIDE SEQUENCE [LARGE SCALE GENOMIC DNA]</scope>
</reference>
<evidence type="ECO:0000313" key="3">
    <source>
        <dbReference type="Proteomes" id="UP000033869"/>
    </source>
</evidence>
<sequence>MEIPKKRGGIVVRETQMTPLSGIISWMLQFFSSDKEEVVAIAAEELQIVERAIVPVLYIAAALLAIFVASWIYLPHKGLF</sequence>
<protein>
    <submittedName>
        <fullName evidence="2">Uncharacterized protein</fullName>
    </submittedName>
</protein>
<keyword evidence="1" id="KW-0472">Membrane</keyword>
<evidence type="ECO:0000256" key="1">
    <source>
        <dbReference type="SAM" id="Phobius"/>
    </source>
</evidence>
<dbReference type="EMBL" id="LCBL01000003">
    <property type="protein sequence ID" value="KKS09009.1"/>
    <property type="molecule type" value="Genomic_DNA"/>
</dbReference>
<dbReference type="AlphaFoldDB" id="A0A0G0W7M4"/>
<feature type="transmembrane region" description="Helical" evidence="1">
    <location>
        <begin position="56"/>
        <end position="74"/>
    </location>
</feature>